<dbReference type="GO" id="GO:0006401">
    <property type="term" value="P:RNA catabolic process"/>
    <property type="evidence" value="ECO:0007669"/>
    <property type="project" value="UniProtKB-ARBA"/>
</dbReference>
<dbReference type="Proteomes" id="UP001626550">
    <property type="component" value="Unassembled WGS sequence"/>
</dbReference>
<keyword evidence="5" id="KW-1133">Transmembrane helix</keyword>
<feature type="active site" evidence="3">
    <location>
        <position position="120"/>
    </location>
</feature>
<dbReference type="Gene3D" id="3.90.730.10">
    <property type="entry name" value="Ribonuclease T2-like"/>
    <property type="match status" value="1"/>
</dbReference>
<accession>A0ABD2QCN6</accession>
<dbReference type="InterPro" id="IPR033130">
    <property type="entry name" value="RNase_T2_His_AS_2"/>
</dbReference>
<reference evidence="6 7" key="1">
    <citation type="submission" date="2024-11" db="EMBL/GenBank/DDBJ databases">
        <title>Adaptive evolution of stress response genes in parasites aligns with host niche diversity.</title>
        <authorList>
            <person name="Hahn C."/>
            <person name="Resl P."/>
        </authorList>
    </citation>
    <scope>NUCLEOTIDE SEQUENCE [LARGE SCALE GENOMIC DNA]</scope>
    <source>
        <strain evidence="6">EGGRZ-B1_66</strain>
        <tissue evidence="6">Body</tissue>
    </source>
</reference>
<evidence type="ECO:0000256" key="2">
    <source>
        <dbReference type="ARBA" id="ARBA00023157"/>
    </source>
</evidence>
<keyword evidence="2" id="KW-1015">Disulfide bond</keyword>
<evidence type="ECO:0000256" key="1">
    <source>
        <dbReference type="ARBA" id="ARBA00007469"/>
    </source>
</evidence>
<dbReference type="SUPFAM" id="SSF55895">
    <property type="entry name" value="Ribonuclease Rh-like"/>
    <property type="match status" value="1"/>
</dbReference>
<evidence type="ECO:0000256" key="3">
    <source>
        <dbReference type="PIRSR" id="PIRSR633697-1"/>
    </source>
</evidence>
<dbReference type="PROSITE" id="PS00530">
    <property type="entry name" value="RNASE_T2_1"/>
    <property type="match status" value="1"/>
</dbReference>
<name>A0ABD2QCN6_9PLAT</name>
<evidence type="ECO:0000256" key="5">
    <source>
        <dbReference type="SAM" id="Phobius"/>
    </source>
</evidence>
<comment type="similarity">
    <text evidence="1 4">Belongs to the RNase T2 family.</text>
</comment>
<dbReference type="InterPro" id="IPR018188">
    <property type="entry name" value="RNase_T2_His_AS_1"/>
</dbReference>
<evidence type="ECO:0000313" key="6">
    <source>
        <dbReference type="EMBL" id="KAL3317158.1"/>
    </source>
</evidence>
<dbReference type="InterPro" id="IPR001568">
    <property type="entry name" value="RNase_T2-like"/>
</dbReference>
<dbReference type="PANTHER" id="PTHR11240">
    <property type="entry name" value="RIBONUCLEASE T2"/>
    <property type="match status" value="1"/>
</dbReference>
<evidence type="ECO:0000256" key="4">
    <source>
        <dbReference type="RuleBase" id="RU004328"/>
    </source>
</evidence>
<feature type="transmembrane region" description="Helical" evidence="5">
    <location>
        <begin position="12"/>
        <end position="32"/>
    </location>
</feature>
<dbReference type="Pfam" id="PF00445">
    <property type="entry name" value="Ribonuclease_T2"/>
    <property type="match status" value="1"/>
</dbReference>
<dbReference type="CDD" id="cd01061">
    <property type="entry name" value="RNase_T2_euk"/>
    <property type="match status" value="1"/>
</dbReference>
<organism evidence="6 7">
    <name type="scientific">Cichlidogyrus casuarinus</name>
    <dbReference type="NCBI Taxonomy" id="1844966"/>
    <lineage>
        <taxon>Eukaryota</taxon>
        <taxon>Metazoa</taxon>
        <taxon>Spiralia</taxon>
        <taxon>Lophotrochozoa</taxon>
        <taxon>Platyhelminthes</taxon>
        <taxon>Monogenea</taxon>
        <taxon>Monopisthocotylea</taxon>
        <taxon>Dactylogyridea</taxon>
        <taxon>Ancyrocephalidae</taxon>
        <taxon>Cichlidogyrus</taxon>
    </lineage>
</organism>
<feature type="active site" evidence="3">
    <location>
        <position position="124"/>
    </location>
</feature>
<proteinExistence type="inferred from homology"/>
<dbReference type="InterPro" id="IPR033697">
    <property type="entry name" value="Ribonuclease_T2_eukaryotic"/>
</dbReference>
<gene>
    <name evidence="6" type="primary">RNASET2_2</name>
    <name evidence="6" type="ORF">Ciccas_004189</name>
</gene>
<sequence length="256" mass="29362">MFRYTIKVWHILALAAALFVVILLAICIPILLSNRLEWDYMVFSQEWPPSACLKRRCNMTNHNFNIHGLWPTIFPTKQISSCHGAPIFNASSLTQILPTLEVEWSDLYLPSNPNKFWRHEWMKHGTCAFEDKLIHQERDYFAIGLDLKQRFTTLNHLVSAGFSPSNSTIYQTEDVLRALAKAYGKEIHLTCHAIKGGHHYLQEVRTCVDPDLKLIDCPQPVKFTNYFAKRSEPWAPIDFPVGNCGSSISIPEFPSN</sequence>
<keyword evidence="7" id="KW-1185">Reference proteome</keyword>
<dbReference type="PANTHER" id="PTHR11240:SF22">
    <property type="entry name" value="RIBONUCLEASE T2"/>
    <property type="match status" value="1"/>
</dbReference>
<dbReference type="AlphaFoldDB" id="A0ABD2QCN6"/>
<keyword evidence="5" id="KW-0812">Transmembrane</keyword>
<protein>
    <submittedName>
        <fullName evidence="6">Ribonuclease T2</fullName>
    </submittedName>
</protein>
<dbReference type="EMBL" id="JBJKFK010000421">
    <property type="protein sequence ID" value="KAL3317158.1"/>
    <property type="molecule type" value="Genomic_DNA"/>
</dbReference>
<feature type="active site" evidence="3">
    <location>
        <position position="67"/>
    </location>
</feature>
<dbReference type="InterPro" id="IPR036430">
    <property type="entry name" value="RNase_T2-like_sf"/>
</dbReference>
<comment type="caution">
    <text evidence="6">The sequence shown here is derived from an EMBL/GenBank/DDBJ whole genome shotgun (WGS) entry which is preliminary data.</text>
</comment>
<evidence type="ECO:0000313" key="7">
    <source>
        <dbReference type="Proteomes" id="UP001626550"/>
    </source>
</evidence>
<keyword evidence="5" id="KW-0472">Membrane</keyword>
<dbReference type="PROSITE" id="PS00531">
    <property type="entry name" value="RNASE_T2_2"/>
    <property type="match status" value="1"/>
</dbReference>